<reference evidence="2" key="1">
    <citation type="submission" date="2020-02" db="EMBL/GenBank/DDBJ databases">
        <authorList>
            <person name="Meier V. D."/>
        </authorList>
    </citation>
    <scope>NUCLEOTIDE SEQUENCE</scope>
    <source>
        <strain evidence="2">AVDCRST_MAG41</strain>
    </source>
</reference>
<feature type="domain" description="DUF397" evidence="1">
    <location>
        <begin position="7"/>
        <end position="57"/>
    </location>
</feature>
<name>A0A6J4H8V3_9ACTN</name>
<sequence length="62" mass="6815">MQTDGRDWKKSSFSGNTGCVEVAMTATGRAVRDTKDPRGSVLLFTEEEWRAFIAGVKAGEFD</sequence>
<dbReference type="EMBL" id="CADCTP010000023">
    <property type="protein sequence ID" value="CAA9216872.1"/>
    <property type="molecule type" value="Genomic_DNA"/>
</dbReference>
<evidence type="ECO:0000313" key="2">
    <source>
        <dbReference type="EMBL" id="CAA9216872.1"/>
    </source>
</evidence>
<protein>
    <recommendedName>
        <fullName evidence="1">DUF397 domain-containing protein</fullName>
    </recommendedName>
</protein>
<dbReference type="InterPro" id="IPR007278">
    <property type="entry name" value="DUF397"/>
</dbReference>
<evidence type="ECO:0000259" key="1">
    <source>
        <dbReference type="Pfam" id="PF04149"/>
    </source>
</evidence>
<gene>
    <name evidence="2" type="ORF">AVDCRST_MAG41-241</name>
</gene>
<accession>A0A6J4H8V3</accession>
<dbReference type="Pfam" id="PF04149">
    <property type="entry name" value="DUF397"/>
    <property type="match status" value="1"/>
</dbReference>
<organism evidence="2">
    <name type="scientific">uncultured Mycobacteriales bacterium</name>
    <dbReference type="NCBI Taxonomy" id="581187"/>
    <lineage>
        <taxon>Bacteria</taxon>
        <taxon>Bacillati</taxon>
        <taxon>Actinomycetota</taxon>
        <taxon>Actinomycetes</taxon>
        <taxon>Mycobacteriales</taxon>
        <taxon>environmental samples</taxon>
    </lineage>
</organism>
<dbReference type="AlphaFoldDB" id="A0A6J4H8V3"/>
<proteinExistence type="predicted"/>